<keyword evidence="2" id="KW-0808">Transferase</keyword>
<evidence type="ECO:0000313" key="3">
    <source>
        <dbReference type="Proteomes" id="UP001589568"/>
    </source>
</evidence>
<dbReference type="PROSITE" id="PS51186">
    <property type="entry name" value="GNAT"/>
    <property type="match status" value="1"/>
</dbReference>
<evidence type="ECO:0000313" key="2">
    <source>
        <dbReference type="EMBL" id="MFB9475068.1"/>
    </source>
</evidence>
<accession>A0ABV5NXM9</accession>
<dbReference type="Gene3D" id="3.40.630.30">
    <property type="match status" value="1"/>
</dbReference>
<dbReference type="InterPro" id="IPR052742">
    <property type="entry name" value="Mito_N-acetyltransferase"/>
</dbReference>
<dbReference type="GO" id="GO:0016746">
    <property type="term" value="F:acyltransferase activity"/>
    <property type="evidence" value="ECO:0007669"/>
    <property type="project" value="UniProtKB-KW"/>
</dbReference>
<keyword evidence="2" id="KW-0012">Acyltransferase</keyword>
<dbReference type="CDD" id="cd04301">
    <property type="entry name" value="NAT_SF"/>
    <property type="match status" value="1"/>
</dbReference>
<proteinExistence type="predicted"/>
<dbReference type="Pfam" id="PF00583">
    <property type="entry name" value="Acetyltransf_1"/>
    <property type="match status" value="1"/>
</dbReference>
<comment type="caution">
    <text evidence="2">The sequence shown here is derived from an EMBL/GenBank/DDBJ whole genome shotgun (WGS) entry which is preliminary data.</text>
</comment>
<dbReference type="SUPFAM" id="SSF55729">
    <property type="entry name" value="Acyl-CoA N-acyltransferases (Nat)"/>
    <property type="match status" value="1"/>
</dbReference>
<name>A0ABV5NXM9_9ACTN</name>
<dbReference type="PANTHER" id="PTHR43138">
    <property type="entry name" value="ACETYLTRANSFERASE, GNAT FAMILY"/>
    <property type="match status" value="1"/>
</dbReference>
<keyword evidence="3" id="KW-1185">Reference proteome</keyword>
<reference evidence="2 3" key="1">
    <citation type="submission" date="2024-09" db="EMBL/GenBank/DDBJ databases">
        <authorList>
            <person name="Sun Q."/>
            <person name="Mori K."/>
        </authorList>
    </citation>
    <scope>NUCLEOTIDE SEQUENCE [LARGE SCALE GENOMIC DNA]</scope>
    <source>
        <strain evidence="2 3">JCM 3324</strain>
    </source>
</reference>
<gene>
    <name evidence="2" type="ORF">ACFFR3_36735</name>
</gene>
<evidence type="ECO:0000259" key="1">
    <source>
        <dbReference type="PROSITE" id="PS51186"/>
    </source>
</evidence>
<sequence>MSSATRGPDGVVIRDAVSQDWDGIYPFYAAIMVEGRTFPFPERQSLEEARPWWMEQPPGKTVVAVDDDGVIVGSAKMGPNRPGRGSHVATASFIVDPAHQGKGIGRALGEYVIDWCLSRRFRGIQFNAVVESNRAAVQLYRSLGFEVIGTVPEAFDHPDEGLVGLHVMYLRLNPAAGSYV</sequence>
<feature type="domain" description="N-acetyltransferase" evidence="1">
    <location>
        <begin position="11"/>
        <end position="174"/>
    </location>
</feature>
<protein>
    <submittedName>
        <fullName evidence="2">GNAT family N-acetyltransferase</fullName>
        <ecNumber evidence="2">2.3.-.-</ecNumber>
    </submittedName>
</protein>
<dbReference type="InterPro" id="IPR000182">
    <property type="entry name" value="GNAT_dom"/>
</dbReference>
<dbReference type="PANTHER" id="PTHR43138:SF1">
    <property type="entry name" value="N-ACETYLTRANSFERASE ACA1"/>
    <property type="match status" value="1"/>
</dbReference>
<dbReference type="EMBL" id="JBHMCF010000040">
    <property type="protein sequence ID" value="MFB9475068.1"/>
    <property type="molecule type" value="Genomic_DNA"/>
</dbReference>
<organism evidence="2 3">
    <name type="scientific">Nonomuraea salmonea</name>
    <dbReference type="NCBI Taxonomy" id="46181"/>
    <lineage>
        <taxon>Bacteria</taxon>
        <taxon>Bacillati</taxon>
        <taxon>Actinomycetota</taxon>
        <taxon>Actinomycetes</taxon>
        <taxon>Streptosporangiales</taxon>
        <taxon>Streptosporangiaceae</taxon>
        <taxon>Nonomuraea</taxon>
    </lineage>
</organism>
<dbReference type="RefSeq" id="WP_379484631.1">
    <property type="nucleotide sequence ID" value="NZ_JBHMCF010000040.1"/>
</dbReference>
<dbReference type="Proteomes" id="UP001589568">
    <property type="component" value="Unassembled WGS sequence"/>
</dbReference>
<dbReference type="EC" id="2.3.-.-" evidence="2"/>
<dbReference type="InterPro" id="IPR016181">
    <property type="entry name" value="Acyl_CoA_acyltransferase"/>
</dbReference>